<evidence type="ECO:0000313" key="8">
    <source>
        <dbReference type="EMBL" id="KZF26729.1"/>
    </source>
</evidence>
<dbReference type="GO" id="GO:0008841">
    <property type="term" value="F:dihydrofolate synthase activity"/>
    <property type="evidence" value="ECO:0007669"/>
    <property type="project" value="UniProtKB-EC"/>
</dbReference>
<dbReference type="EMBL" id="KV407454">
    <property type="protein sequence ID" value="KZF26729.1"/>
    <property type="molecule type" value="Genomic_DNA"/>
</dbReference>
<evidence type="ECO:0000256" key="7">
    <source>
        <dbReference type="PIRNR" id="PIRNR001563"/>
    </source>
</evidence>
<evidence type="ECO:0000256" key="4">
    <source>
        <dbReference type="ARBA" id="ARBA00022741"/>
    </source>
</evidence>
<evidence type="ECO:0000313" key="9">
    <source>
        <dbReference type="Proteomes" id="UP000076632"/>
    </source>
</evidence>
<dbReference type="PIRSF" id="PIRSF001563">
    <property type="entry name" value="Folylpolyglu_synth"/>
    <property type="match status" value="1"/>
</dbReference>
<evidence type="ECO:0000256" key="5">
    <source>
        <dbReference type="ARBA" id="ARBA00022840"/>
    </source>
</evidence>
<evidence type="ECO:0000256" key="6">
    <source>
        <dbReference type="ARBA" id="ARBA00022842"/>
    </source>
</evidence>
<dbReference type="GO" id="GO:0005829">
    <property type="term" value="C:cytosol"/>
    <property type="evidence" value="ECO:0007669"/>
    <property type="project" value="TreeGrafter"/>
</dbReference>
<proteinExistence type="inferred from homology"/>
<dbReference type="PANTHER" id="PTHR11136">
    <property type="entry name" value="FOLYLPOLYGLUTAMATE SYNTHASE-RELATED"/>
    <property type="match status" value="1"/>
</dbReference>
<dbReference type="GO" id="GO:0005739">
    <property type="term" value="C:mitochondrion"/>
    <property type="evidence" value="ECO:0007669"/>
    <property type="project" value="TreeGrafter"/>
</dbReference>
<accession>A0A165JWZ8</accession>
<dbReference type="InParanoid" id="A0A165JWZ8"/>
<keyword evidence="6" id="KW-0460">Magnesium</keyword>
<dbReference type="AlphaFoldDB" id="A0A165JWZ8"/>
<dbReference type="UniPathway" id="UPA00850"/>
<dbReference type="SUPFAM" id="SSF53244">
    <property type="entry name" value="MurD-like peptide ligases, peptide-binding domain"/>
    <property type="match status" value="1"/>
</dbReference>
<dbReference type="GeneID" id="28899790"/>
<organism evidence="8 9">
    <name type="scientific">Xylona heveae (strain CBS 132557 / TC161)</name>
    <dbReference type="NCBI Taxonomy" id="1328760"/>
    <lineage>
        <taxon>Eukaryota</taxon>
        <taxon>Fungi</taxon>
        <taxon>Dikarya</taxon>
        <taxon>Ascomycota</taxon>
        <taxon>Pezizomycotina</taxon>
        <taxon>Xylonomycetes</taxon>
        <taxon>Xylonales</taxon>
        <taxon>Xylonaceae</taxon>
        <taxon>Xylona</taxon>
    </lineage>
</organism>
<dbReference type="InterPro" id="IPR036615">
    <property type="entry name" value="Mur_ligase_C_dom_sf"/>
</dbReference>
<evidence type="ECO:0000256" key="3">
    <source>
        <dbReference type="ARBA" id="ARBA00022723"/>
    </source>
</evidence>
<keyword evidence="5 7" id="KW-0067">ATP-binding</keyword>
<dbReference type="GO" id="GO:0006730">
    <property type="term" value="P:one-carbon metabolic process"/>
    <property type="evidence" value="ECO:0007669"/>
    <property type="project" value="UniProtKB-KW"/>
</dbReference>
<evidence type="ECO:0000256" key="2">
    <source>
        <dbReference type="ARBA" id="ARBA00022598"/>
    </source>
</evidence>
<protein>
    <recommendedName>
        <fullName evidence="7">Dihydrofolate synthetase</fullName>
        <ecNumber evidence="7">6.3.2.12</ecNumber>
    </recommendedName>
</protein>
<dbReference type="GO" id="GO:0005524">
    <property type="term" value="F:ATP binding"/>
    <property type="evidence" value="ECO:0007669"/>
    <property type="project" value="UniProtKB-KW"/>
</dbReference>
<keyword evidence="7" id="KW-0554">One-carbon metabolism</keyword>
<dbReference type="OrthoDB" id="5212574at2759"/>
<keyword evidence="3" id="KW-0479">Metal-binding</keyword>
<keyword evidence="4 7" id="KW-0547">Nucleotide-binding</keyword>
<dbReference type="PANTHER" id="PTHR11136:SF0">
    <property type="entry name" value="DIHYDROFOLATE SYNTHETASE-RELATED"/>
    <property type="match status" value="1"/>
</dbReference>
<dbReference type="SUPFAM" id="SSF53623">
    <property type="entry name" value="MurD-like peptide ligases, catalytic domain"/>
    <property type="match status" value="1"/>
</dbReference>
<dbReference type="InterPro" id="IPR036565">
    <property type="entry name" value="Mur-like_cat_sf"/>
</dbReference>
<dbReference type="InterPro" id="IPR001645">
    <property type="entry name" value="Folylpolyglutamate_synth"/>
</dbReference>
<comment type="pathway">
    <text evidence="7">Cofactor biosynthesis; tetrahydrofolylpolyglutamate biosynthesis.</text>
</comment>
<reference evidence="8 9" key="1">
    <citation type="journal article" date="2016" name="Fungal Biol.">
        <title>The genome of Xylona heveae provides a window into fungal endophytism.</title>
        <authorList>
            <person name="Gazis R."/>
            <person name="Kuo A."/>
            <person name="Riley R."/>
            <person name="LaButti K."/>
            <person name="Lipzen A."/>
            <person name="Lin J."/>
            <person name="Amirebrahimi M."/>
            <person name="Hesse C.N."/>
            <person name="Spatafora J.W."/>
            <person name="Henrissat B."/>
            <person name="Hainaut M."/>
            <person name="Grigoriev I.V."/>
            <person name="Hibbett D.S."/>
        </authorList>
    </citation>
    <scope>NUCLEOTIDE SEQUENCE [LARGE SCALE GENOMIC DNA]</scope>
    <source>
        <strain evidence="8 9">TC161</strain>
    </source>
</reference>
<comment type="catalytic activity">
    <reaction evidence="7">
        <text>7,8-dihydropteroate + L-glutamate + ATP = 7,8-dihydrofolate + ADP + phosphate + H(+)</text>
        <dbReference type="Rhea" id="RHEA:23584"/>
        <dbReference type="ChEBI" id="CHEBI:15378"/>
        <dbReference type="ChEBI" id="CHEBI:17839"/>
        <dbReference type="ChEBI" id="CHEBI:29985"/>
        <dbReference type="ChEBI" id="CHEBI:30616"/>
        <dbReference type="ChEBI" id="CHEBI:43474"/>
        <dbReference type="ChEBI" id="CHEBI:57451"/>
        <dbReference type="ChEBI" id="CHEBI:456216"/>
        <dbReference type="EC" id="6.3.2.12"/>
    </reaction>
</comment>
<dbReference type="Gene3D" id="3.90.190.20">
    <property type="entry name" value="Mur ligase, C-terminal domain"/>
    <property type="match status" value="1"/>
</dbReference>
<dbReference type="STRING" id="1328760.A0A165JWZ8"/>
<dbReference type="NCBIfam" id="TIGR01499">
    <property type="entry name" value="folC"/>
    <property type="match status" value="1"/>
</dbReference>
<dbReference type="RefSeq" id="XP_018192284.1">
    <property type="nucleotide sequence ID" value="XM_018334653.1"/>
</dbReference>
<dbReference type="Proteomes" id="UP000076632">
    <property type="component" value="Unassembled WGS sequence"/>
</dbReference>
<dbReference type="Gene3D" id="3.40.1190.10">
    <property type="entry name" value="Mur-like, catalytic domain"/>
    <property type="match status" value="1"/>
</dbReference>
<sequence>MIELGLARIGRLLSHTKLPWRAIHVAGTNGKGSICAYASAMLRAGGIRCGRFTSPHLIDRWDCITIDEVTVAESLFREVEKEVQARNEKDAIGASEFEVLTATAFEIFTRENIELGVVEVGLGGRLDATNILENPLVTVISKIGQDHQSFLGNTLEQIAWQKAGILKPGVPCVVDGTNQSVVLDVVRGVASEVKAGSVFAVEDTAHTTEAGDAGNGEHVGGAGNAGSEGNVRVVVGNAGNAGNAKSFSSRVWEHLPQTDFEDHQRMNILCSFQAFILALKAIRPNLDPWHLLPAVARAQWPGRLQRINIESLTGRSEDVLLDGAHNAQSADALGAYVNKRLRQRQTAESQPGPVTWVLSLSKGKDVLEILRPLIRDGDSVAAVMFGPVDGMPWVKPALPADILEGLDALGLHNVQKYDGNDDILGTLKWASQSAQQRPLVVAGSLYLVSSMLRLLRERSI</sequence>
<name>A0A165JWZ8_XYLHT</name>
<dbReference type="PROSITE" id="PS01012">
    <property type="entry name" value="FOLYLPOLYGLU_SYNT_2"/>
    <property type="match status" value="1"/>
</dbReference>
<dbReference type="FunCoup" id="A0A165JWZ8">
    <property type="interactions" value="195"/>
</dbReference>
<dbReference type="InterPro" id="IPR018109">
    <property type="entry name" value="Folylpolyglutamate_synth_CS"/>
</dbReference>
<keyword evidence="9" id="KW-1185">Reference proteome</keyword>
<dbReference type="OMA" id="NENYLVY"/>
<keyword evidence="2 7" id="KW-0436">Ligase</keyword>
<gene>
    <name evidence="8" type="ORF">L228DRAFT_265099</name>
</gene>
<dbReference type="GO" id="GO:0004326">
    <property type="term" value="F:tetrahydrofolylpolyglutamate synthase activity"/>
    <property type="evidence" value="ECO:0007669"/>
    <property type="project" value="InterPro"/>
</dbReference>
<evidence type="ECO:0000256" key="1">
    <source>
        <dbReference type="ARBA" id="ARBA00008276"/>
    </source>
</evidence>
<dbReference type="GO" id="GO:0046872">
    <property type="term" value="F:metal ion binding"/>
    <property type="evidence" value="ECO:0007669"/>
    <property type="project" value="UniProtKB-KW"/>
</dbReference>
<dbReference type="EC" id="6.3.2.12" evidence="7"/>
<comment type="similarity">
    <text evidence="1 7">Belongs to the folylpolyglutamate synthase family.</text>
</comment>